<protein>
    <submittedName>
        <fullName evidence="1">Uncharacterized protein</fullName>
    </submittedName>
</protein>
<dbReference type="EMBL" id="CP042436">
    <property type="protein sequence ID" value="QEC61239.1"/>
    <property type="molecule type" value="Genomic_DNA"/>
</dbReference>
<evidence type="ECO:0000313" key="1">
    <source>
        <dbReference type="EMBL" id="QEC61239.1"/>
    </source>
</evidence>
<dbReference type="KEGG" id="mgin:FRZ54_01115"/>
<dbReference type="AlphaFoldDB" id="A0A5B8UQD6"/>
<dbReference type="Proteomes" id="UP000321479">
    <property type="component" value="Chromosome"/>
</dbReference>
<evidence type="ECO:0000313" key="2">
    <source>
        <dbReference type="Proteomes" id="UP000321479"/>
    </source>
</evidence>
<organism evidence="1 2">
    <name type="scientific">Mucilaginibacter ginsenosidivorans</name>
    <dbReference type="NCBI Taxonomy" id="398053"/>
    <lineage>
        <taxon>Bacteria</taxon>
        <taxon>Pseudomonadati</taxon>
        <taxon>Bacteroidota</taxon>
        <taxon>Sphingobacteriia</taxon>
        <taxon>Sphingobacteriales</taxon>
        <taxon>Sphingobacteriaceae</taxon>
        <taxon>Mucilaginibacter</taxon>
    </lineage>
</organism>
<name>A0A5B8UQD6_9SPHI</name>
<proteinExistence type="predicted"/>
<reference evidence="1 2" key="1">
    <citation type="journal article" date="2017" name="Curr. Microbiol.">
        <title>Mucilaginibacter ginsenosidivorans sp. nov., Isolated from Soil of Ginseng Field.</title>
        <authorList>
            <person name="Kim M.M."/>
            <person name="Siddiqi M.Z."/>
            <person name="Im W.T."/>
        </authorList>
    </citation>
    <scope>NUCLEOTIDE SEQUENCE [LARGE SCALE GENOMIC DNA]</scope>
    <source>
        <strain evidence="1 2">Gsoil 3017</strain>
    </source>
</reference>
<sequence>MCKAKIRLVYRQIMDESSQTAFEKAILQASYQEFLLKSQAYNPGGKFKTFSKMKTNDGRANSLHYKLDFSVGHFIAQLDHKMPLVKDNLGNKLLFETARFELIESHIEDISLHKVAINFETAELSLVELFGEYMLLTYDDPANVGQLQTFVLRMQPDLSIVSYHEVTNTEMA</sequence>
<accession>A0A5B8UQD6</accession>
<dbReference type="RefSeq" id="WP_147029818.1">
    <property type="nucleotide sequence ID" value="NZ_CP042436.1"/>
</dbReference>
<gene>
    <name evidence="1" type="ORF">FRZ54_01115</name>
</gene>
<dbReference type="OrthoDB" id="793934at2"/>
<keyword evidence="2" id="KW-1185">Reference proteome</keyword>